<dbReference type="KEGG" id="egl:EGR_06558"/>
<comment type="caution">
    <text evidence="1">The sequence shown here is derived from an EMBL/GenBank/DDBJ whole genome shotgun (WGS) entry which is preliminary data.</text>
</comment>
<dbReference type="EMBL" id="APAU02000059">
    <property type="protein sequence ID" value="EUB58571.1"/>
    <property type="molecule type" value="Genomic_DNA"/>
</dbReference>
<organism evidence="1 2">
    <name type="scientific">Echinococcus granulosus</name>
    <name type="common">Hydatid tapeworm</name>
    <dbReference type="NCBI Taxonomy" id="6210"/>
    <lineage>
        <taxon>Eukaryota</taxon>
        <taxon>Metazoa</taxon>
        <taxon>Spiralia</taxon>
        <taxon>Lophotrochozoa</taxon>
        <taxon>Platyhelminthes</taxon>
        <taxon>Cestoda</taxon>
        <taxon>Eucestoda</taxon>
        <taxon>Cyclophyllidea</taxon>
        <taxon>Taeniidae</taxon>
        <taxon>Echinococcus</taxon>
        <taxon>Echinococcus granulosus group</taxon>
    </lineage>
</organism>
<keyword evidence="2" id="KW-1185">Reference proteome</keyword>
<evidence type="ECO:0000313" key="1">
    <source>
        <dbReference type="EMBL" id="EUB58571.1"/>
    </source>
</evidence>
<gene>
    <name evidence="1" type="ORF">EGR_06558</name>
</gene>
<reference evidence="1 2" key="1">
    <citation type="journal article" date="2013" name="Nat. Genet.">
        <title>The genome of the hydatid tapeworm Echinococcus granulosus.</title>
        <authorList>
            <person name="Zheng H."/>
            <person name="Zhang W."/>
            <person name="Zhang L."/>
            <person name="Zhang Z."/>
            <person name="Li J."/>
            <person name="Lu G."/>
            <person name="Zhu Y."/>
            <person name="Wang Y."/>
            <person name="Huang Y."/>
            <person name="Liu J."/>
            <person name="Kang H."/>
            <person name="Chen J."/>
            <person name="Wang L."/>
            <person name="Chen A."/>
            <person name="Yu S."/>
            <person name="Gao Z."/>
            <person name="Jin L."/>
            <person name="Gu W."/>
            <person name="Wang Z."/>
            <person name="Zhao L."/>
            <person name="Shi B."/>
            <person name="Wen H."/>
            <person name="Lin R."/>
            <person name="Jones M.K."/>
            <person name="Brejova B."/>
            <person name="Vinar T."/>
            <person name="Zhao G."/>
            <person name="McManus D.P."/>
            <person name="Chen Z."/>
            <person name="Zhou Y."/>
            <person name="Wang S."/>
        </authorList>
    </citation>
    <scope>NUCLEOTIDE SEQUENCE [LARGE SCALE GENOMIC DNA]</scope>
</reference>
<dbReference type="RefSeq" id="XP_024349767.1">
    <property type="nucleotide sequence ID" value="XM_024495807.1"/>
</dbReference>
<name>W6UCU0_ECHGR</name>
<dbReference type="AlphaFoldDB" id="W6UCU0"/>
<evidence type="ECO:0000313" key="2">
    <source>
        <dbReference type="Proteomes" id="UP000019149"/>
    </source>
</evidence>
<dbReference type="CTD" id="36342273"/>
<protein>
    <submittedName>
        <fullName evidence="1">Uncharacterized protein</fullName>
    </submittedName>
</protein>
<proteinExistence type="predicted"/>
<accession>W6UCU0</accession>
<dbReference type="GeneID" id="36342273"/>
<dbReference type="Proteomes" id="UP000019149">
    <property type="component" value="Unassembled WGS sequence"/>
</dbReference>
<sequence length="74" mass="8344">MLISPKSCTALTKDALDSSTYLQAGIYAKLFNVVVKNYLNKLMFTKLSEKITTKAQLIEMVFLADTIHQHSLFC</sequence>